<dbReference type="PROSITE" id="PS50885">
    <property type="entry name" value="HAMP"/>
    <property type="match status" value="1"/>
</dbReference>
<keyword evidence="2" id="KW-0997">Cell inner membrane</keyword>
<dbReference type="PANTHER" id="PTHR32089">
    <property type="entry name" value="METHYL-ACCEPTING CHEMOTAXIS PROTEIN MCPB"/>
    <property type="match status" value="1"/>
</dbReference>
<comment type="similarity">
    <text evidence="4">Belongs to the methyl-accepting chemotaxis (MCP) protein family.</text>
</comment>
<dbReference type="Proteomes" id="UP000030341">
    <property type="component" value="Chromosome 2"/>
</dbReference>
<name>A0A0A7EL04_9GAMM</name>
<keyword evidence="6" id="KW-1133">Transmembrane helix</keyword>
<evidence type="ECO:0000256" key="4">
    <source>
        <dbReference type="ARBA" id="ARBA00029447"/>
    </source>
</evidence>
<feature type="domain" description="Methyl-accepting transducer" evidence="7">
    <location>
        <begin position="265"/>
        <end position="501"/>
    </location>
</feature>
<evidence type="ECO:0000256" key="6">
    <source>
        <dbReference type="SAM" id="Phobius"/>
    </source>
</evidence>
<comment type="subcellular location">
    <subcellularLocation>
        <location evidence="1">Cell inner membrane</location>
        <topology evidence="1">Multi-pass membrane protein</topology>
    </subcellularLocation>
</comment>
<dbReference type="RefSeq" id="WP_040134960.1">
    <property type="nucleotide sequence ID" value="NZ_CP009889.1"/>
</dbReference>
<evidence type="ECO:0000256" key="2">
    <source>
        <dbReference type="ARBA" id="ARBA00022519"/>
    </source>
</evidence>
<keyword evidence="11" id="KW-1185">Reference proteome</keyword>
<dbReference type="SUPFAM" id="SSF58104">
    <property type="entry name" value="Methyl-accepting chemotaxis protein (MCP) signaling domain"/>
    <property type="match status" value="1"/>
</dbReference>
<keyword evidence="2" id="KW-1003">Cell membrane</keyword>
<gene>
    <name evidence="10" type="ORF">OM33_15780</name>
</gene>
<evidence type="ECO:0000256" key="1">
    <source>
        <dbReference type="ARBA" id="ARBA00004429"/>
    </source>
</evidence>
<evidence type="ECO:0000313" key="11">
    <source>
        <dbReference type="Proteomes" id="UP000030341"/>
    </source>
</evidence>
<dbReference type="InterPro" id="IPR003660">
    <property type="entry name" value="HAMP_dom"/>
</dbReference>
<keyword evidence="3 5" id="KW-0807">Transducer</keyword>
<sequence length="537" mass="57895">MRIISNLSINKKIHLITGLTVVLLLAILAVSRTTMVDNEKSINEISSVSYEVVKLATANKYLVQKLDELYTQSVTFGDEELIGKADETGEMIQQNLEKLSRLSPEDASSRDIKLLEDYSKVAKEIASGMISGTADFSKIQQQAQAKTAKYEELVDHFESFQRKSDERFQALINDTLERSSDAISVTIGIIVIAIIVSTLLAIYIAQAISQSAKEVASSLEQLANGGGSLSSKLEVRGEDEIGQVSQNFNGFISLLKDSVENVVSVVSPLMENSTRLVQGMERAENATNQQSHDAEIVRQSMEEMKLSVGDISNSAASAAEAAKSAEKEVEVSAKQIESSVMQSNSLRDEIEAASGTIDQLANDTQNVGQILNVITSIAEQTNLLALNAAIEAARAGEQGRGFAVVADEVRELASRTAKSTNEIRDLLNVLTAAANESVTAMNSAMEKAKLNSDNAEKTGDSIRKIAEQILAINGMNAQIATATEEQTSVASIVVDNVSNMHSSFESTLNSLEQVRNVATNLHGLSDKLLDATSRFNL</sequence>
<reference evidence="10 11" key="1">
    <citation type="submission" date="2014-11" db="EMBL/GenBank/DDBJ databases">
        <title>Complete Genome Sequence of Pseudoalteromonas sp. Strain OCN003 Isolated from Kaneohe Bay, Oahu, Hawaii.</title>
        <authorList>
            <person name="Beurmann S."/>
            <person name="Videau P."/>
            <person name="Ushijima B."/>
            <person name="Smith A.M."/>
            <person name="Aeby G.S."/>
            <person name="Callahan S.M."/>
            <person name="Belcaid M."/>
        </authorList>
    </citation>
    <scope>NUCLEOTIDE SEQUENCE [LARGE SCALE GENOMIC DNA]</scope>
    <source>
        <strain evidence="10 11">OCN003</strain>
    </source>
</reference>
<dbReference type="EMBL" id="CP009889">
    <property type="protein sequence ID" value="AIY66602.1"/>
    <property type="molecule type" value="Genomic_DNA"/>
</dbReference>
<dbReference type="Pfam" id="PF00672">
    <property type="entry name" value="HAMP"/>
    <property type="match status" value="1"/>
</dbReference>
<dbReference type="FunFam" id="1.10.287.950:FF:000001">
    <property type="entry name" value="Methyl-accepting chemotaxis sensory transducer"/>
    <property type="match status" value="1"/>
</dbReference>
<dbReference type="STRING" id="1348114.OM33_15780"/>
<dbReference type="OrthoDB" id="49457at2"/>
<evidence type="ECO:0000256" key="5">
    <source>
        <dbReference type="PROSITE-ProRule" id="PRU00284"/>
    </source>
</evidence>
<proteinExistence type="inferred from homology"/>
<protein>
    <submittedName>
        <fullName evidence="10">Chemotaxis protein</fullName>
    </submittedName>
</protein>
<dbReference type="InterPro" id="IPR004090">
    <property type="entry name" value="Chemotax_Me-accpt_rcpt"/>
</dbReference>
<dbReference type="KEGG" id="pseo:OM33_15780"/>
<organism evidence="10 11">
    <name type="scientific">Pseudoalteromonas piratica</name>
    <dbReference type="NCBI Taxonomy" id="1348114"/>
    <lineage>
        <taxon>Bacteria</taxon>
        <taxon>Pseudomonadati</taxon>
        <taxon>Pseudomonadota</taxon>
        <taxon>Gammaproteobacteria</taxon>
        <taxon>Alteromonadales</taxon>
        <taxon>Pseudoalteromonadaceae</taxon>
        <taxon>Pseudoalteromonas</taxon>
    </lineage>
</organism>
<evidence type="ECO:0000259" key="9">
    <source>
        <dbReference type="PROSITE" id="PS50885"/>
    </source>
</evidence>
<evidence type="ECO:0000259" key="7">
    <source>
        <dbReference type="PROSITE" id="PS50111"/>
    </source>
</evidence>
<dbReference type="GO" id="GO:0004888">
    <property type="term" value="F:transmembrane signaling receptor activity"/>
    <property type="evidence" value="ECO:0007669"/>
    <property type="project" value="InterPro"/>
</dbReference>
<feature type="transmembrane region" description="Helical" evidence="6">
    <location>
        <begin position="182"/>
        <end position="205"/>
    </location>
</feature>
<dbReference type="CDD" id="cd06225">
    <property type="entry name" value="HAMP"/>
    <property type="match status" value="1"/>
</dbReference>
<evidence type="ECO:0000259" key="8">
    <source>
        <dbReference type="PROSITE" id="PS50192"/>
    </source>
</evidence>
<dbReference type="SMART" id="SM00283">
    <property type="entry name" value="MA"/>
    <property type="match status" value="1"/>
</dbReference>
<accession>A0A0A7EL04</accession>
<dbReference type="Pfam" id="PF00015">
    <property type="entry name" value="MCPsignal"/>
    <property type="match status" value="1"/>
</dbReference>
<dbReference type="PRINTS" id="PR00260">
    <property type="entry name" value="CHEMTRNSDUCR"/>
</dbReference>
<dbReference type="GO" id="GO:0005886">
    <property type="term" value="C:plasma membrane"/>
    <property type="evidence" value="ECO:0007669"/>
    <property type="project" value="UniProtKB-SubCell"/>
</dbReference>
<feature type="domain" description="T-SNARE coiled-coil homology" evidence="8">
    <location>
        <begin position="452"/>
        <end position="514"/>
    </location>
</feature>
<dbReference type="AlphaFoldDB" id="A0A0A7EL04"/>
<dbReference type="HOGENOM" id="CLU_000445_107_27_6"/>
<dbReference type="GO" id="GO:0006935">
    <property type="term" value="P:chemotaxis"/>
    <property type="evidence" value="ECO:0007669"/>
    <property type="project" value="InterPro"/>
</dbReference>
<dbReference type="InterPro" id="IPR004089">
    <property type="entry name" value="MCPsignal_dom"/>
</dbReference>
<dbReference type="InterPro" id="IPR000727">
    <property type="entry name" value="T_SNARE_dom"/>
</dbReference>
<dbReference type="GO" id="GO:0007165">
    <property type="term" value="P:signal transduction"/>
    <property type="evidence" value="ECO:0007669"/>
    <property type="project" value="UniProtKB-KW"/>
</dbReference>
<evidence type="ECO:0000256" key="3">
    <source>
        <dbReference type="ARBA" id="ARBA00023224"/>
    </source>
</evidence>
<dbReference type="eggNOG" id="COG0840">
    <property type="taxonomic scope" value="Bacteria"/>
</dbReference>
<dbReference type="PROSITE" id="PS50192">
    <property type="entry name" value="T_SNARE"/>
    <property type="match status" value="1"/>
</dbReference>
<evidence type="ECO:0000313" key="10">
    <source>
        <dbReference type="EMBL" id="AIY66602.1"/>
    </source>
</evidence>
<feature type="domain" description="HAMP" evidence="9">
    <location>
        <begin position="206"/>
        <end position="260"/>
    </location>
</feature>
<dbReference type="PROSITE" id="PS50111">
    <property type="entry name" value="CHEMOTAXIS_TRANSDUC_2"/>
    <property type="match status" value="1"/>
</dbReference>
<dbReference type="Gene3D" id="1.10.287.950">
    <property type="entry name" value="Methyl-accepting chemotaxis protein"/>
    <property type="match status" value="1"/>
</dbReference>
<keyword evidence="6" id="KW-0472">Membrane</keyword>
<dbReference type="PANTHER" id="PTHR32089:SF112">
    <property type="entry name" value="LYSOZYME-LIKE PROTEIN-RELATED"/>
    <property type="match status" value="1"/>
</dbReference>
<keyword evidence="6" id="KW-0812">Transmembrane</keyword>
<dbReference type="SMART" id="SM00304">
    <property type="entry name" value="HAMP"/>
    <property type="match status" value="1"/>
</dbReference>